<evidence type="ECO:0000313" key="3">
    <source>
        <dbReference type="Proteomes" id="UP000188354"/>
    </source>
</evidence>
<feature type="compositionally biased region" description="Basic and acidic residues" evidence="1">
    <location>
        <begin position="1"/>
        <end position="29"/>
    </location>
</feature>
<gene>
    <name evidence="2" type="ORF">TanjilG_03125</name>
</gene>
<accession>A0A4P1RD02</accession>
<dbReference type="EMBL" id="CM007367">
    <property type="protein sequence ID" value="OIW08449.1"/>
    <property type="molecule type" value="Genomic_DNA"/>
</dbReference>
<evidence type="ECO:0000256" key="1">
    <source>
        <dbReference type="SAM" id="MobiDB-lite"/>
    </source>
</evidence>
<organism evidence="2 3">
    <name type="scientific">Lupinus angustifolius</name>
    <name type="common">Narrow-leaved blue lupine</name>
    <dbReference type="NCBI Taxonomy" id="3871"/>
    <lineage>
        <taxon>Eukaryota</taxon>
        <taxon>Viridiplantae</taxon>
        <taxon>Streptophyta</taxon>
        <taxon>Embryophyta</taxon>
        <taxon>Tracheophyta</taxon>
        <taxon>Spermatophyta</taxon>
        <taxon>Magnoliopsida</taxon>
        <taxon>eudicotyledons</taxon>
        <taxon>Gunneridae</taxon>
        <taxon>Pentapetalae</taxon>
        <taxon>rosids</taxon>
        <taxon>fabids</taxon>
        <taxon>Fabales</taxon>
        <taxon>Fabaceae</taxon>
        <taxon>Papilionoideae</taxon>
        <taxon>50 kb inversion clade</taxon>
        <taxon>genistoids sensu lato</taxon>
        <taxon>core genistoids</taxon>
        <taxon>Genisteae</taxon>
        <taxon>Lupinus</taxon>
    </lineage>
</organism>
<dbReference type="STRING" id="3871.A0A4P1RD02"/>
<dbReference type="Proteomes" id="UP000188354">
    <property type="component" value="Chromosome LG07"/>
</dbReference>
<keyword evidence="3" id="KW-1185">Reference proteome</keyword>
<dbReference type="AlphaFoldDB" id="A0A4P1RD02"/>
<sequence length="128" mass="13956">MFRFREEASKYFDKDKQKPKTEKETPEHPAKRKNVKDMQMPCPSKKIHEADEDEYALPTSKNKLDDSTPTKKLKSGSGRGTPQKSAELEENDDKGTVTPAKSGVKGRGGRGASTPSTGGRGRGGGMDS</sequence>
<name>A0A4P1RD02_LUPAN</name>
<proteinExistence type="predicted"/>
<feature type="compositionally biased region" description="Gly residues" evidence="1">
    <location>
        <begin position="118"/>
        <end position="128"/>
    </location>
</feature>
<evidence type="ECO:0000313" key="2">
    <source>
        <dbReference type="EMBL" id="OIW08449.1"/>
    </source>
</evidence>
<protein>
    <submittedName>
        <fullName evidence="2">Uncharacterized protein</fullName>
    </submittedName>
</protein>
<feature type="region of interest" description="Disordered" evidence="1">
    <location>
        <begin position="1"/>
        <end position="128"/>
    </location>
</feature>
<dbReference type="Gramene" id="OIW08449">
    <property type="protein sequence ID" value="OIW08449"/>
    <property type="gene ID" value="TanjilG_03125"/>
</dbReference>
<reference evidence="2 3" key="1">
    <citation type="journal article" date="2017" name="Plant Biotechnol. J.">
        <title>A comprehensive draft genome sequence for lupin (Lupinus angustifolius), an emerging health food: insights into plant-microbe interactions and legume evolution.</title>
        <authorList>
            <person name="Hane J.K."/>
            <person name="Ming Y."/>
            <person name="Kamphuis L.G."/>
            <person name="Nelson M.N."/>
            <person name="Garg G."/>
            <person name="Atkins C.A."/>
            <person name="Bayer P.E."/>
            <person name="Bravo A."/>
            <person name="Bringans S."/>
            <person name="Cannon S."/>
            <person name="Edwards D."/>
            <person name="Foley R."/>
            <person name="Gao L.L."/>
            <person name="Harrison M.J."/>
            <person name="Huang W."/>
            <person name="Hurgobin B."/>
            <person name="Li S."/>
            <person name="Liu C.W."/>
            <person name="McGrath A."/>
            <person name="Morahan G."/>
            <person name="Murray J."/>
            <person name="Weller J."/>
            <person name="Jian J."/>
            <person name="Singh K.B."/>
        </authorList>
    </citation>
    <scope>NUCLEOTIDE SEQUENCE [LARGE SCALE GENOMIC DNA]</scope>
    <source>
        <strain evidence="3">cv. Tanjil</strain>
        <tissue evidence="2">Whole plant</tissue>
    </source>
</reference>